<evidence type="ECO:0000256" key="1">
    <source>
        <dbReference type="SAM" id="Phobius"/>
    </source>
</evidence>
<proteinExistence type="predicted"/>
<reference evidence="2 3" key="1">
    <citation type="journal article" date="2021" name="Commun. Biol.">
        <title>The genome of Shorea leprosula (Dipterocarpaceae) highlights the ecological relevance of drought in aseasonal tropical rainforests.</title>
        <authorList>
            <person name="Ng K.K.S."/>
            <person name="Kobayashi M.J."/>
            <person name="Fawcett J.A."/>
            <person name="Hatakeyama M."/>
            <person name="Paape T."/>
            <person name="Ng C.H."/>
            <person name="Ang C.C."/>
            <person name="Tnah L.H."/>
            <person name="Lee C.T."/>
            <person name="Nishiyama T."/>
            <person name="Sese J."/>
            <person name="O'Brien M.J."/>
            <person name="Copetti D."/>
            <person name="Mohd Noor M.I."/>
            <person name="Ong R.C."/>
            <person name="Putra M."/>
            <person name="Sireger I.Z."/>
            <person name="Indrioko S."/>
            <person name="Kosugi Y."/>
            <person name="Izuno A."/>
            <person name="Isagi Y."/>
            <person name="Lee S.L."/>
            <person name="Shimizu K.K."/>
        </authorList>
    </citation>
    <scope>NUCLEOTIDE SEQUENCE [LARGE SCALE GENOMIC DNA]</scope>
    <source>
        <strain evidence="2">214</strain>
    </source>
</reference>
<keyword evidence="1" id="KW-1133">Transmembrane helix</keyword>
<gene>
    <name evidence="2" type="ORF">SLEP1_g50866</name>
</gene>
<organism evidence="2 3">
    <name type="scientific">Rubroshorea leprosula</name>
    <dbReference type="NCBI Taxonomy" id="152421"/>
    <lineage>
        <taxon>Eukaryota</taxon>
        <taxon>Viridiplantae</taxon>
        <taxon>Streptophyta</taxon>
        <taxon>Embryophyta</taxon>
        <taxon>Tracheophyta</taxon>
        <taxon>Spermatophyta</taxon>
        <taxon>Magnoliopsida</taxon>
        <taxon>eudicotyledons</taxon>
        <taxon>Gunneridae</taxon>
        <taxon>Pentapetalae</taxon>
        <taxon>rosids</taxon>
        <taxon>malvids</taxon>
        <taxon>Malvales</taxon>
        <taxon>Dipterocarpaceae</taxon>
        <taxon>Rubroshorea</taxon>
    </lineage>
</organism>
<feature type="transmembrane region" description="Helical" evidence="1">
    <location>
        <begin position="92"/>
        <end position="108"/>
    </location>
</feature>
<accession>A0AAV5M1E2</accession>
<comment type="caution">
    <text evidence="2">The sequence shown here is derived from an EMBL/GenBank/DDBJ whole genome shotgun (WGS) entry which is preliminary data.</text>
</comment>
<evidence type="ECO:0000313" key="2">
    <source>
        <dbReference type="EMBL" id="GKV43596.1"/>
    </source>
</evidence>
<dbReference type="Proteomes" id="UP001054252">
    <property type="component" value="Unassembled WGS sequence"/>
</dbReference>
<keyword evidence="1" id="KW-0812">Transmembrane</keyword>
<keyword evidence="3" id="KW-1185">Reference proteome</keyword>
<feature type="transmembrane region" description="Helical" evidence="1">
    <location>
        <begin position="67"/>
        <end position="86"/>
    </location>
</feature>
<dbReference type="AlphaFoldDB" id="A0AAV5M1E2"/>
<evidence type="ECO:0000313" key="3">
    <source>
        <dbReference type="Proteomes" id="UP001054252"/>
    </source>
</evidence>
<keyword evidence="1" id="KW-0472">Membrane</keyword>
<name>A0AAV5M1E2_9ROSI</name>
<feature type="transmembrane region" description="Helical" evidence="1">
    <location>
        <begin position="115"/>
        <end position="133"/>
    </location>
</feature>
<protein>
    <submittedName>
        <fullName evidence="2">Uncharacterized protein</fullName>
    </submittedName>
</protein>
<sequence>MMRRDQKKEVEIRRENLVVTKTKLIVVTEGGIMIEEAEIVTGTMIKNVVGIMTALRLMILEVTVGHVQGHIPGIMIVTGTFFSLFMVSKVHFHIYLCMSLLPLLVHFCNSICVCLRVKLMLVWIICMLLIIFFT</sequence>
<dbReference type="EMBL" id="BPVZ01000170">
    <property type="protein sequence ID" value="GKV43596.1"/>
    <property type="molecule type" value="Genomic_DNA"/>
</dbReference>